<gene>
    <name evidence="5" type="primary">RRG9</name>
    <name evidence="5" type="ORF">BGW38_003204</name>
</gene>
<feature type="region of interest" description="Disordered" evidence="4">
    <location>
        <begin position="34"/>
        <end position="64"/>
    </location>
</feature>
<evidence type="ECO:0000313" key="5">
    <source>
        <dbReference type="EMBL" id="KAF9586518.1"/>
    </source>
</evidence>
<organism evidence="5 6">
    <name type="scientific">Lunasporangiospora selenospora</name>
    <dbReference type="NCBI Taxonomy" id="979761"/>
    <lineage>
        <taxon>Eukaryota</taxon>
        <taxon>Fungi</taxon>
        <taxon>Fungi incertae sedis</taxon>
        <taxon>Mucoromycota</taxon>
        <taxon>Mortierellomycotina</taxon>
        <taxon>Mortierellomycetes</taxon>
        <taxon>Mortierellales</taxon>
        <taxon>Mortierellaceae</taxon>
        <taxon>Lunasporangiospora</taxon>
    </lineage>
</organism>
<dbReference type="InterPro" id="IPR010487">
    <property type="entry name" value="NGRN/Rrg9"/>
</dbReference>
<comment type="caution">
    <text evidence="5">The sequence shown here is derived from an EMBL/GenBank/DDBJ whole genome shotgun (WGS) entry which is preliminary data.</text>
</comment>
<name>A0A9P6G2W8_9FUNG</name>
<dbReference type="GO" id="GO:0005634">
    <property type="term" value="C:nucleus"/>
    <property type="evidence" value="ECO:0007669"/>
    <property type="project" value="TreeGrafter"/>
</dbReference>
<keyword evidence="6" id="KW-1185">Reference proteome</keyword>
<reference evidence="5" key="1">
    <citation type="journal article" date="2020" name="Fungal Divers.">
        <title>Resolving the Mortierellaceae phylogeny through synthesis of multi-gene phylogenetics and phylogenomics.</title>
        <authorList>
            <person name="Vandepol N."/>
            <person name="Liber J."/>
            <person name="Desiro A."/>
            <person name="Na H."/>
            <person name="Kennedy M."/>
            <person name="Barry K."/>
            <person name="Grigoriev I.V."/>
            <person name="Miller A.N."/>
            <person name="O'Donnell K."/>
            <person name="Stajich J.E."/>
            <person name="Bonito G."/>
        </authorList>
    </citation>
    <scope>NUCLEOTIDE SEQUENCE</scope>
    <source>
        <strain evidence="5">KOD1015</strain>
    </source>
</reference>
<dbReference type="AlphaFoldDB" id="A0A9P6G2W8"/>
<feature type="compositionally biased region" description="Basic and acidic residues" evidence="4">
    <location>
        <begin position="276"/>
        <end position="297"/>
    </location>
</feature>
<dbReference type="EMBL" id="JAABOA010000022">
    <property type="protein sequence ID" value="KAF9586518.1"/>
    <property type="molecule type" value="Genomic_DNA"/>
</dbReference>
<feature type="region of interest" description="Disordered" evidence="4">
    <location>
        <begin position="266"/>
        <end position="333"/>
    </location>
</feature>
<protein>
    <recommendedName>
        <fullName evidence="3">Required for respiratory growth protein 9, mitochondrial</fullName>
    </recommendedName>
</protein>
<evidence type="ECO:0000256" key="3">
    <source>
        <dbReference type="ARBA" id="ARBA00013566"/>
    </source>
</evidence>
<dbReference type="OrthoDB" id="5578174at2759"/>
<dbReference type="Proteomes" id="UP000780801">
    <property type="component" value="Unassembled WGS sequence"/>
</dbReference>
<comment type="function">
    <text evidence="1">Required for respiratory activity and maintenance and expression of the mitochondrial genome.</text>
</comment>
<dbReference type="Pfam" id="PF06413">
    <property type="entry name" value="Neugrin"/>
    <property type="match status" value="1"/>
</dbReference>
<sequence length="333" mass="38070">MFSRTQLLPFRRQISRIKGTQSLDLSVQHPRSLSVVPSSQFSQTATPCSEKSSSPTHEPNEGKDAFSDLNVLAKARKRWGLEATSFTPIVFPGGRPEIMERTQKLKEDRISSGMYATRAARNDLREKDAKEMLNIKTSVKSQWINPQFHLSPRDPEDVAPTPQWKKHKMTIKDKLLGKAWNPQKKLSRQAMDEVRYLRKQFPDEWTTPKLAEHFNVASESIARILGSNFQPSAERAQEQDLVRQSARKANIERHREQIMAGKSNTYTRSATKRVRERVDMPPKKAEVERPSEKDVAARHAAWLKQKTERDQTRQQSRIAPAKLGAPKRSIGGE</sequence>
<accession>A0A9P6G2W8</accession>
<evidence type="ECO:0000256" key="1">
    <source>
        <dbReference type="ARBA" id="ARBA00003548"/>
    </source>
</evidence>
<evidence type="ECO:0000256" key="4">
    <source>
        <dbReference type="SAM" id="MobiDB-lite"/>
    </source>
</evidence>
<dbReference type="PANTHER" id="PTHR13475:SF3">
    <property type="entry name" value="NEUGRIN"/>
    <property type="match status" value="1"/>
</dbReference>
<proteinExistence type="inferred from homology"/>
<feature type="compositionally biased region" description="Polar residues" evidence="4">
    <location>
        <begin position="34"/>
        <end position="57"/>
    </location>
</feature>
<evidence type="ECO:0000313" key="6">
    <source>
        <dbReference type="Proteomes" id="UP000780801"/>
    </source>
</evidence>
<evidence type="ECO:0000256" key="2">
    <source>
        <dbReference type="ARBA" id="ARBA00010895"/>
    </source>
</evidence>
<comment type="similarity">
    <text evidence="2">Belongs to the RRG9 family.</text>
</comment>
<dbReference type="PANTHER" id="PTHR13475">
    <property type="entry name" value="NEUGRIN"/>
    <property type="match status" value="1"/>
</dbReference>